<dbReference type="STRING" id="1754190.A0A1Y2F4J4"/>
<comment type="caution">
    <text evidence="1">The sequence shown here is derived from an EMBL/GenBank/DDBJ whole genome shotgun (WGS) entry which is preliminary data.</text>
</comment>
<accession>A0A1Y2F4J4</accession>
<dbReference type="EMBL" id="MCOG01000016">
    <property type="protein sequence ID" value="ORY78820.1"/>
    <property type="molecule type" value="Genomic_DNA"/>
</dbReference>
<protein>
    <submittedName>
        <fullName evidence="1">Uncharacterized protein</fullName>
    </submittedName>
</protein>
<keyword evidence="2" id="KW-1185">Reference proteome</keyword>
<sequence length="325" mass="38636">MDLISLITISILFIIGYKYNDFYYNKILKRIYKKFNEKKMIINLKKATSSDELKYNPGNFKKKDIFKSLERISKQVYIKKEIKVFRNYYECDISCRFLRMNRDIEAFLLMRKLYEEGMTQFKHNANVYIMAWYYIFSMKKFYKNNNLLHKYDEELFKADDILFSAKDLKLNLRMRFLLNKAENLIEIEKRDNSKSITNNNNIESSIKLEELKHNAVVIHINGLKEIKGLLNNLKRSVNSKDVASYINNINNISKFQESAFSQYNSIIRHFPDAKDVLNLYVLFLSDVMVKYYSSLSNDKQGKLSEKSEKKVITNSLISIPHTDDY</sequence>
<evidence type="ECO:0000313" key="1">
    <source>
        <dbReference type="EMBL" id="ORY78820.1"/>
    </source>
</evidence>
<dbReference type="OrthoDB" id="2155277at2759"/>
<dbReference type="AlphaFoldDB" id="A0A1Y2F4J4"/>
<name>A0A1Y2F4J4_9FUNG</name>
<dbReference type="Proteomes" id="UP000193920">
    <property type="component" value="Unassembled WGS sequence"/>
</dbReference>
<proteinExistence type="predicted"/>
<evidence type="ECO:0000313" key="2">
    <source>
        <dbReference type="Proteomes" id="UP000193920"/>
    </source>
</evidence>
<gene>
    <name evidence="1" type="ORF">LY90DRAFT_626313</name>
</gene>
<reference evidence="1 2" key="1">
    <citation type="submission" date="2016-08" db="EMBL/GenBank/DDBJ databases">
        <title>A Parts List for Fungal Cellulosomes Revealed by Comparative Genomics.</title>
        <authorList>
            <consortium name="DOE Joint Genome Institute"/>
            <person name="Haitjema C.H."/>
            <person name="Gilmore S.P."/>
            <person name="Henske J.K."/>
            <person name="Solomon K.V."/>
            <person name="De Groot R."/>
            <person name="Kuo A."/>
            <person name="Mondo S.J."/>
            <person name="Salamov A.A."/>
            <person name="Labutti K."/>
            <person name="Zhao Z."/>
            <person name="Chiniquy J."/>
            <person name="Barry K."/>
            <person name="Brewer H.M."/>
            <person name="Purvine S.O."/>
            <person name="Wright A.T."/>
            <person name="Boxma B."/>
            <person name="Van Alen T."/>
            <person name="Hackstein J.H."/>
            <person name="Baker S.E."/>
            <person name="Grigoriev I.V."/>
            <person name="O'Malley M.A."/>
        </authorList>
    </citation>
    <scope>NUCLEOTIDE SEQUENCE [LARGE SCALE GENOMIC DNA]</scope>
    <source>
        <strain evidence="1 2">G1</strain>
    </source>
</reference>
<organism evidence="1 2">
    <name type="scientific">Neocallimastix californiae</name>
    <dbReference type="NCBI Taxonomy" id="1754190"/>
    <lineage>
        <taxon>Eukaryota</taxon>
        <taxon>Fungi</taxon>
        <taxon>Fungi incertae sedis</taxon>
        <taxon>Chytridiomycota</taxon>
        <taxon>Chytridiomycota incertae sedis</taxon>
        <taxon>Neocallimastigomycetes</taxon>
        <taxon>Neocallimastigales</taxon>
        <taxon>Neocallimastigaceae</taxon>
        <taxon>Neocallimastix</taxon>
    </lineage>
</organism>